<evidence type="ECO:0000256" key="1">
    <source>
        <dbReference type="ARBA" id="ARBA00004370"/>
    </source>
</evidence>
<dbReference type="SMART" id="SM00044">
    <property type="entry name" value="CYCc"/>
    <property type="match status" value="1"/>
</dbReference>
<dbReference type="CDD" id="cd07302">
    <property type="entry name" value="CHD"/>
    <property type="match status" value="1"/>
</dbReference>
<feature type="region of interest" description="Disordered" evidence="7">
    <location>
        <begin position="465"/>
        <end position="565"/>
    </location>
</feature>
<evidence type="ECO:0000256" key="6">
    <source>
        <dbReference type="ARBA" id="ARBA00023239"/>
    </source>
</evidence>
<protein>
    <recommendedName>
        <fullName evidence="8">Guanylate cyclase domain-containing protein</fullName>
    </recommendedName>
</protein>
<sequence>MPRRWKAHRSFLLRAALRSTPVSPNIPRHPPHHLQVPSLAQSLLYHQLPSLQPPSFGPRILCIGHPQHSEMIPCKKVLALNMFAGKSTLSIPFSCAIVTSDAKRVLFKRHGREPAAAQLLDQALSFNSMSRPLNAQLSRKATEGSMRSSSSGGACSFLAALLGPELEAVALSTARVERFWKGAISVEYPEEDEGPQSHRSSVPHANAVTICGTHPGSSLPKPLPGIRPAADNVHCEDLPDIVALRMGAEGSTAEGTEADEGAASACAPTAEAQQIAARSWGTEVQDGPAGGACTQDHSSASPNRTAHTASTVGMGGEDSVTAGPPLNPAAGVGPAAVAGAQVRLQKHDAAQEAAAAVQGAAAAAAAAASGSVATGAGKATGPPVFRWRKHPHRAASSPDISANMTTSAEQALGDAEFGASELWSRQKPSTFKCKSVRWSVSGESQATTPSYPHFRFCDSRPCISNGSEQSRPSPPARHSATEGKAGWPRPSAITSSLRMPCPPGRSSASTHSKEDEGGGSLRNGDACDTTQLDVTASPEIIKPSLRRSKSLSGANPRAHSRRSSLLMSNEAIERFKNGNDEAKTRTVALLRSLSQQVNFAEKMSLASAHTGAGSLQPVLSLPGTSDVQEQEEVHLHQEAPHTPSGPKSSASDASVGESTQLVEKSCAHSLSFDVTVSMLWPHMGNRSPQLVVICNTSDHWQVRTTLTTLAELQLELLSSLMPQHAIEFLATESSEAIPEHVGQLARAHRGVTLLFMDIVGFTSMSKNVKPVDVMVFLNTLFSLFDRLTDVHGVHKVETAGDCYIVSAGIMSPATSNNGFGVVVEDQNPEQSAARVMEFAKAMLEAAKQVNMPDTHEPVRVRVGLHTGDVVSGLIGSKLPKFSIFGDAMNTASRMESTGVPGRIHVSETTQKLLSTTECWESTGGVEVKGKGLMQTYLWVPPRIGAVSPPVSSLKPTSTEAVPCLLLKHTHQLLRQLNNAHGAHSAPALSQKPFVPQPKHHSIGMGEDGKQGWEQEGHMHLPQQQLGGPASLQ</sequence>
<comment type="caution">
    <text evidence="9">The sequence shown here is derived from an EMBL/GenBank/DDBJ whole genome shotgun (WGS) entry which is preliminary data.</text>
</comment>
<dbReference type="InterPro" id="IPR050401">
    <property type="entry name" value="Cyclic_nucleotide_synthase"/>
</dbReference>
<keyword evidence="3" id="KW-0547">Nucleotide-binding</keyword>
<accession>A0ABQ7GTK5</accession>
<dbReference type="Proteomes" id="UP000815325">
    <property type="component" value="Unassembled WGS sequence"/>
</dbReference>
<feature type="compositionally biased region" description="Basic and acidic residues" evidence="7">
    <location>
        <begin position="1006"/>
        <end position="1018"/>
    </location>
</feature>
<feature type="region of interest" description="Disordered" evidence="7">
    <location>
        <begin position="251"/>
        <end position="328"/>
    </location>
</feature>
<proteinExistence type="predicted"/>
<gene>
    <name evidence="9" type="ORF">DUNSADRAFT_3656</name>
</gene>
<keyword evidence="6" id="KW-0456">Lyase</keyword>
<evidence type="ECO:0000256" key="2">
    <source>
        <dbReference type="ARBA" id="ARBA00022692"/>
    </source>
</evidence>
<evidence type="ECO:0000259" key="8">
    <source>
        <dbReference type="PROSITE" id="PS50125"/>
    </source>
</evidence>
<keyword evidence="10" id="KW-1185">Reference proteome</keyword>
<feature type="compositionally biased region" description="Low complexity" evidence="7">
    <location>
        <begin position="251"/>
        <end position="265"/>
    </location>
</feature>
<dbReference type="SUPFAM" id="SSF55073">
    <property type="entry name" value="Nucleotide cyclase"/>
    <property type="match status" value="1"/>
</dbReference>
<name>A0ABQ7GTK5_DUNSA</name>
<comment type="subcellular location">
    <subcellularLocation>
        <location evidence="1">Membrane</location>
    </subcellularLocation>
</comment>
<dbReference type="Pfam" id="PF00211">
    <property type="entry name" value="Guanylate_cyc"/>
    <property type="match status" value="1"/>
</dbReference>
<keyword evidence="2" id="KW-0812">Transmembrane</keyword>
<dbReference type="InterPro" id="IPR001054">
    <property type="entry name" value="A/G_cyclase"/>
</dbReference>
<dbReference type="PANTHER" id="PTHR11920">
    <property type="entry name" value="GUANYLYL CYCLASE"/>
    <property type="match status" value="1"/>
</dbReference>
<keyword evidence="4" id="KW-1133">Transmembrane helix</keyword>
<feature type="compositionally biased region" description="Polar residues" evidence="7">
    <location>
        <begin position="295"/>
        <end position="311"/>
    </location>
</feature>
<dbReference type="PANTHER" id="PTHR11920:SF335">
    <property type="entry name" value="GUANYLATE CYCLASE"/>
    <property type="match status" value="1"/>
</dbReference>
<evidence type="ECO:0000313" key="9">
    <source>
        <dbReference type="EMBL" id="KAF5837935.1"/>
    </source>
</evidence>
<reference evidence="9" key="1">
    <citation type="submission" date="2017-08" db="EMBL/GenBank/DDBJ databases">
        <authorList>
            <person name="Polle J.E."/>
            <person name="Barry K."/>
            <person name="Cushman J."/>
            <person name="Schmutz J."/>
            <person name="Tran D."/>
            <person name="Hathwaick L.T."/>
            <person name="Yim W.C."/>
            <person name="Jenkins J."/>
            <person name="Mckie-Krisberg Z.M."/>
            <person name="Prochnik S."/>
            <person name="Lindquist E."/>
            <person name="Dockter R.B."/>
            <person name="Adam C."/>
            <person name="Molina H."/>
            <person name="Bunkerborg J."/>
            <person name="Jin E."/>
            <person name="Buchheim M."/>
            <person name="Magnuson J."/>
        </authorList>
    </citation>
    <scope>NUCLEOTIDE SEQUENCE</scope>
    <source>
        <strain evidence="9">CCAP 19/18</strain>
    </source>
</reference>
<feature type="region of interest" description="Disordered" evidence="7">
    <location>
        <begin position="979"/>
        <end position="1032"/>
    </location>
</feature>
<evidence type="ECO:0000313" key="10">
    <source>
        <dbReference type="Proteomes" id="UP000815325"/>
    </source>
</evidence>
<dbReference type="Gene3D" id="3.30.70.1230">
    <property type="entry name" value="Nucleotide cyclase"/>
    <property type="match status" value="1"/>
</dbReference>
<feature type="domain" description="Guanylate cyclase" evidence="8">
    <location>
        <begin position="752"/>
        <end position="895"/>
    </location>
</feature>
<organism evidence="9 10">
    <name type="scientific">Dunaliella salina</name>
    <name type="common">Green alga</name>
    <name type="synonym">Protococcus salinus</name>
    <dbReference type="NCBI Taxonomy" id="3046"/>
    <lineage>
        <taxon>Eukaryota</taxon>
        <taxon>Viridiplantae</taxon>
        <taxon>Chlorophyta</taxon>
        <taxon>core chlorophytes</taxon>
        <taxon>Chlorophyceae</taxon>
        <taxon>CS clade</taxon>
        <taxon>Chlamydomonadales</taxon>
        <taxon>Dunaliellaceae</taxon>
        <taxon>Dunaliella</taxon>
    </lineage>
</organism>
<feature type="compositionally biased region" description="Polar residues" evidence="7">
    <location>
        <begin position="645"/>
        <end position="658"/>
    </location>
</feature>
<feature type="region of interest" description="Disordered" evidence="7">
    <location>
        <begin position="616"/>
        <end position="658"/>
    </location>
</feature>
<evidence type="ECO:0000256" key="3">
    <source>
        <dbReference type="ARBA" id="ARBA00022741"/>
    </source>
</evidence>
<dbReference type="InterPro" id="IPR029787">
    <property type="entry name" value="Nucleotide_cyclase"/>
</dbReference>
<evidence type="ECO:0000256" key="4">
    <source>
        <dbReference type="ARBA" id="ARBA00022989"/>
    </source>
</evidence>
<keyword evidence="5" id="KW-0472">Membrane</keyword>
<evidence type="ECO:0000256" key="7">
    <source>
        <dbReference type="SAM" id="MobiDB-lite"/>
    </source>
</evidence>
<feature type="compositionally biased region" description="Polar residues" evidence="7">
    <location>
        <begin position="1021"/>
        <end position="1032"/>
    </location>
</feature>
<dbReference type="PROSITE" id="PS50125">
    <property type="entry name" value="GUANYLATE_CYCLASE_2"/>
    <property type="match status" value="1"/>
</dbReference>
<evidence type="ECO:0000256" key="5">
    <source>
        <dbReference type="ARBA" id="ARBA00023136"/>
    </source>
</evidence>
<dbReference type="EMBL" id="MU069597">
    <property type="protein sequence ID" value="KAF5837935.1"/>
    <property type="molecule type" value="Genomic_DNA"/>
</dbReference>